<feature type="compositionally biased region" description="Polar residues" evidence="1">
    <location>
        <begin position="373"/>
        <end position="382"/>
    </location>
</feature>
<reference evidence="2" key="1">
    <citation type="submission" date="2021-02" db="EMBL/GenBank/DDBJ databases">
        <authorList>
            <person name="Syme A R."/>
            <person name="Syme A R."/>
            <person name="Moolhuijzen P."/>
        </authorList>
    </citation>
    <scope>NUCLEOTIDE SEQUENCE</scope>
    <source>
        <strain evidence="2">W1-1</strain>
    </source>
</reference>
<organism evidence="2 3">
    <name type="scientific">Pyrenophora teres f. teres</name>
    <dbReference type="NCBI Taxonomy" id="97479"/>
    <lineage>
        <taxon>Eukaryota</taxon>
        <taxon>Fungi</taxon>
        <taxon>Dikarya</taxon>
        <taxon>Ascomycota</taxon>
        <taxon>Pezizomycotina</taxon>
        <taxon>Dothideomycetes</taxon>
        <taxon>Pleosporomycetidae</taxon>
        <taxon>Pleosporales</taxon>
        <taxon>Pleosporineae</taxon>
        <taxon>Pleosporaceae</taxon>
        <taxon>Pyrenophora</taxon>
    </lineage>
</organism>
<feature type="region of interest" description="Disordered" evidence="1">
    <location>
        <begin position="151"/>
        <end position="624"/>
    </location>
</feature>
<feature type="compositionally biased region" description="Basic and acidic residues" evidence="1">
    <location>
        <begin position="568"/>
        <end position="583"/>
    </location>
</feature>
<evidence type="ECO:0000313" key="2">
    <source>
        <dbReference type="EMBL" id="CAE7024262.1"/>
    </source>
</evidence>
<feature type="compositionally biased region" description="Pro residues" evidence="1">
    <location>
        <begin position="223"/>
        <end position="241"/>
    </location>
</feature>
<feature type="compositionally biased region" description="Low complexity" evidence="1">
    <location>
        <begin position="277"/>
        <end position="287"/>
    </location>
</feature>
<feature type="compositionally biased region" description="Low complexity" evidence="1">
    <location>
        <begin position="685"/>
        <end position="696"/>
    </location>
</feature>
<gene>
    <name evidence="2" type="ORF">PTTW11_03733</name>
</gene>
<accession>A0A6S6VX97</accession>
<feature type="region of interest" description="Disordered" evidence="1">
    <location>
        <begin position="680"/>
        <end position="705"/>
    </location>
</feature>
<dbReference type="Gene3D" id="2.170.130.20">
    <property type="entry name" value="LCCL-like domain"/>
    <property type="match status" value="1"/>
</dbReference>
<dbReference type="AlphaFoldDB" id="A0A6S6VX97"/>
<feature type="compositionally biased region" description="Low complexity" evidence="1">
    <location>
        <begin position="301"/>
        <end position="320"/>
    </location>
</feature>
<feature type="compositionally biased region" description="Gly residues" evidence="1">
    <location>
        <begin position="288"/>
        <end position="300"/>
    </location>
</feature>
<evidence type="ECO:0000313" key="3">
    <source>
        <dbReference type="Proteomes" id="UP000472372"/>
    </source>
</evidence>
<dbReference type="EMBL" id="HG992979">
    <property type="protein sequence ID" value="CAE7024262.1"/>
    <property type="molecule type" value="Genomic_DNA"/>
</dbReference>
<feature type="compositionally biased region" description="Basic residues" evidence="1">
    <location>
        <begin position="745"/>
        <end position="767"/>
    </location>
</feature>
<proteinExistence type="predicted"/>
<dbReference type="InterPro" id="IPR013951">
    <property type="entry name" value="Rxt3"/>
</dbReference>
<feature type="region of interest" description="Disordered" evidence="1">
    <location>
        <begin position="1"/>
        <end position="119"/>
    </location>
</feature>
<feature type="compositionally biased region" description="Low complexity" evidence="1">
    <location>
        <begin position="22"/>
        <end position="60"/>
    </location>
</feature>
<sequence>MDRPKPAQRPPDAPMNYHSQTSQAYPAYASLSQSQSQSQSQPQQQQQQQQQPVHAPYAQQDPYSVPRRDPFYPSAPQHVRHGSQGGQAPLAGNKTPQGQAEGQQGQGGWPGTGTEALIPPKSTFAFAQYQAPGSMPASKVALLSCTPHGSRQIHYETHHAQPVPPPQMSNSNNPPASAPYGFDAARRRSLNAASPPNPYGTAPLSTWHRQAESRPNFATGPSHDPPPPPSFARPQMPPPSSPTQQHPHASQPPRAQYPSNFGANRELPGLGQALRPGTGSSMSISSLIGGGGNGGGGGDTGAPVQTTQSQSSPATSAPSSNGHSMQPPSPRRALPSGPRPDYASFRRQPTPERSMYGSNTSRPSEGHAFSAGSPRQSYSTHGSPDLGRQSLPPSTQSYKPMNFTSQRPYAQDPNRQPPGGVPPRPNSQPPGPLGDAEQEGRPVYDGFGGRRSAYGPHEERRRTLGESHRPNPADLLADGGYNASERDRPVTVHPVSQSAFSPPQEHRNIAGSSEPPRSLWRHSAPTSAGREPIQESRQEEPPAMHRAYGSYPPPVQGGTRYTGQGLEDMLRRNVEQLGHRVVEQYHAPPTSDPNSLDRHRTEPLSRSLSSGGRSLYDQPPKMGEAMQHSKSHIGFGLEASRRTGRASPLPQAVQGAQAQPLSVGKDPGIKSEFGRMFSGLGSGLGSSTPSRGSPLPQGSFESDNGEMMKRIGSQQGRRLKRVKDEEGIFDLDNADGRGTPSGTRGAKRGKHHHHHAPHHHHHHHHHHKPDDEVPLPSTSNPINGRQSSVPQAGPGHSVHHHHHIQGNPHHHHHHHAPRANQQAPLVPTKISTKVHDVQPILEEAAKRPRKHLGSQLYEARTELPKPNSSLDDQFGYASKPQRLPRFDVNPINCTFTIRVPRYYLKPRQRQHVVLERHLWGARVYRDDSDPIAAAIHSGWIRGEWDDTVDVTMLDPRITAPNDPSDAEDVLTKMPAAPVTPPADMDLQIEILILPQLQEYTGSVEYGISSRKSKAHEGLSFMINKIRWVEEGIGSRGQERTAAALKRRLDASATLLALQSGIDNSHRRVNGMAKLHA</sequence>
<dbReference type="Proteomes" id="UP000472372">
    <property type="component" value="Chromosome 3"/>
</dbReference>
<dbReference type="Pfam" id="PF08642">
    <property type="entry name" value="Rxt3"/>
    <property type="match status" value="1"/>
</dbReference>
<feature type="compositionally biased region" description="Pro residues" evidence="1">
    <location>
        <begin position="415"/>
        <end position="432"/>
    </location>
</feature>
<dbReference type="InterPro" id="IPR036609">
    <property type="entry name" value="LCCL_sf"/>
</dbReference>
<feature type="compositionally biased region" description="Low complexity" evidence="1">
    <location>
        <begin position="242"/>
        <end position="253"/>
    </location>
</feature>
<dbReference type="SUPFAM" id="SSF69848">
    <property type="entry name" value="LCCL domain"/>
    <property type="match status" value="1"/>
</dbReference>
<feature type="region of interest" description="Disordered" evidence="1">
    <location>
        <begin position="730"/>
        <end position="821"/>
    </location>
</feature>
<evidence type="ECO:0000256" key="1">
    <source>
        <dbReference type="SAM" id="MobiDB-lite"/>
    </source>
</evidence>
<feature type="compositionally biased region" description="Basic and acidic residues" evidence="1">
    <location>
        <begin position="456"/>
        <end position="471"/>
    </location>
</feature>
<protein>
    <submittedName>
        <fullName evidence="2">Transcriptional regulatory protein</fullName>
    </submittedName>
</protein>
<feature type="compositionally biased region" description="Polar residues" evidence="1">
    <location>
        <begin position="776"/>
        <end position="790"/>
    </location>
</feature>
<feature type="compositionally biased region" description="Polar residues" evidence="1">
    <location>
        <begin position="391"/>
        <end position="408"/>
    </location>
</feature>
<feature type="compositionally biased region" description="Low complexity" evidence="1">
    <location>
        <begin position="168"/>
        <end position="179"/>
    </location>
</feature>
<feature type="compositionally biased region" description="Basic residues" evidence="1">
    <location>
        <begin position="797"/>
        <end position="817"/>
    </location>
</feature>
<feature type="compositionally biased region" description="Basic and acidic residues" evidence="1">
    <location>
        <begin position="532"/>
        <end position="543"/>
    </location>
</feature>
<feature type="compositionally biased region" description="Low complexity" evidence="1">
    <location>
        <begin position="604"/>
        <end position="615"/>
    </location>
</feature>
<name>A0A6S6VX97_9PLEO</name>